<accession>A0A2A5WYG1</accession>
<comment type="caution">
    <text evidence="3">The sequence shown here is derived from an EMBL/GenBank/DDBJ whole genome shotgun (WGS) entry which is preliminary data.</text>
</comment>
<dbReference type="InterPro" id="IPR027417">
    <property type="entry name" value="P-loop_NTPase"/>
</dbReference>
<dbReference type="GO" id="GO:0005524">
    <property type="term" value="F:ATP binding"/>
    <property type="evidence" value="ECO:0007669"/>
    <property type="project" value="InterPro"/>
</dbReference>
<dbReference type="Proteomes" id="UP000219327">
    <property type="component" value="Unassembled WGS sequence"/>
</dbReference>
<gene>
    <name evidence="3" type="ORF">CNE99_02180</name>
</gene>
<evidence type="ECO:0000313" key="3">
    <source>
        <dbReference type="EMBL" id="PDH41106.1"/>
    </source>
</evidence>
<dbReference type="Pfam" id="PF01078">
    <property type="entry name" value="Mg_chelatase"/>
    <property type="match status" value="1"/>
</dbReference>
<dbReference type="InterPro" id="IPR045006">
    <property type="entry name" value="CHLI-like"/>
</dbReference>
<feature type="region of interest" description="Disordered" evidence="1">
    <location>
        <begin position="40"/>
        <end position="61"/>
    </location>
</feature>
<dbReference type="Pfam" id="PF13541">
    <property type="entry name" value="ChlI"/>
    <property type="match status" value="1"/>
</dbReference>
<evidence type="ECO:0000259" key="2">
    <source>
        <dbReference type="Pfam" id="PF01078"/>
    </source>
</evidence>
<dbReference type="InterPro" id="IPR020568">
    <property type="entry name" value="Ribosomal_Su5_D2-typ_SF"/>
</dbReference>
<name>A0A2A5WYG1_9GAMM</name>
<dbReference type="SUPFAM" id="SSF54211">
    <property type="entry name" value="Ribosomal protein S5 domain 2-like"/>
    <property type="match status" value="1"/>
</dbReference>
<feature type="compositionally biased region" description="Basic and acidic residues" evidence="1">
    <location>
        <begin position="40"/>
        <end position="49"/>
    </location>
</feature>
<organism evidence="3 4">
    <name type="scientific">OM182 bacterium MED-G24</name>
    <dbReference type="NCBI Taxonomy" id="1986255"/>
    <lineage>
        <taxon>Bacteria</taxon>
        <taxon>Pseudomonadati</taxon>
        <taxon>Pseudomonadota</taxon>
        <taxon>Gammaproteobacteria</taxon>
        <taxon>OMG group</taxon>
        <taxon>OM182 clade</taxon>
    </lineage>
</organism>
<protein>
    <recommendedName>
        <fullName evidence="2">Magnesium chelatase ChlI-like catalytic domain-containing protein</fullName>
    </recommendedName>
</protein>
<feature type="domain" description="Magnesium chelatase ChlI-like catalytic" evidence="2">
    <location>
        <begin position="206"/>
        <end position="247"/>
    </location>
</feature>
<dbReference type="InterPro" id="IPR000523">
    <property type="entry name" value="Mg_chelatse_chII-like_cat_dom"/>
</dbReference>
<evidence type="ECO:0000313" key="4">
    <source>
        <dbReference type="Proteomes" id="UP000219327"/>
    </source>
</evidence>
<evidence type="ECO:0000256" key="1">
    <source>
        <dbReference type="SAM" id="MobiDB-lite"/>
    </source>
</evidence>
<reference evidence="3 4" key="1">
    <citation type="submission" date="2017-08" db="EMBL/GenBank/DDBJ databases">
        <title>Fine stratification of microbial communities through a metagenomic profile of the photic zone.</title>
        <authorList>
            <person name="Haro-Moreno J.M."/>
            <person name="Lopez-Perez M."/>
            <person name="De La Torre J."/>
            <person name="Picazo A."/>
            <person name="Camacho A."/>
            <person name="Rodriguez-Valera F."/>
        </authorList>
    </citation>
    <scope>NUCLEOTIDE SEQUENCE [LARGE SCALE GENOMIC DNA]</scope>
    <source>
        <strain evidence="3">MED-G24</strain>
    </source>
</reference>
<dbReference type="PANTHER" id="PTHR32039:SF7">
    <property type="entry name" value="COMPETENCE PROTEIN COMM"/>
    <property type="match status" value="1"/>
</dbReference>
<proteinExistence type="predicted"/>
<dbReference type="Gene3D" id="3.40.50.300">
    <property type="entry name" value="P-loop containing nucleotide triphosphate hydrolases"/>
    <property type="match status" value="1"/>
</dbReference>
<sequence>MQRQVLTLGRAAIPLFTLNVQGRTGFESLTHYRASELFDYPDPRPDRRQRAGSHYGSRCGSRSSRTVIVGLPDTAVKEAKDRVHSAIVNAGFARTSGKLSVNLAIAVAVLAADRQLPPGRVSQMEFLGELTLDGMIRGVRGWLPAVLATDRPIVVPQANAMEAAIANRPNIYMADHLATLGDQLRSGELCALPPAEPGSRSQGAGLDDVQGNTQAKRALTIAAAGGHNLLFTGPPGSGKTMLANCLPVGMYWKCYVSPWNRVRS</sequence>
<dbReference type="SUPFAM" id="SSF52540">
    <property type="entry name" value="P-loop containing nucleoside triphosphate hydrolases"/>
    <property type="match status" value="1"/>
</dbReference>
<dbReference type="AlphaFoldDB" id="A0A2A5WYG1"/>
<dbReference type="EMBL" id="NTKD01000006">
    <property type="protein sequence ID" value="PDH41106.1"/>
    <property type="molecule type" value="Genomic_DNA"/>
</dbReference>
<dbReference type="PANTHER" id="PTHR32039">
    <property type="entry name" value="MAGNESIUM-CHELATASE SUBUNIT CHLI"/>
    <property type="match status" value="1"/>
</dbReference>